<feature type="chain" id="PRO_5035447519" evidence="3">
    <location>
        <begin position="26"/>
        <end position="417"/>
    </location>
</feature>
<dbReference type="PANTHER" id="PTHR36089">
    <property type="entry name" value="CHITIN SYNTHASE 3 COMPLEX PROTEIN CSI2-RELATED"/>
    <property type="match status" value="1"/>
</dbReference>
<keyword evidence="2" id="KW-0472">Membrane</keyword>
<keyword evidence="2" id="KW-1133">Transmembrane helix</keyword>
<feature type="compositionally biased region" description="Polar residues" evidence="1">
    <location>
        <begin position="345"/>
        <end position="374"/>
    </location>
</feature>
<gene>
    <name evidence="4" type="ORF">KVT40_007961</name>
</gene>
<feature type="compositionally biased region" description="Gly residues" evidence="1">
    <location>
        <begin position="403"/>
        <end position="417"/>
    </location>
</feature>
<evidence type="ECO:0000256" key="1">
    <source>
        <dbReference type="SAM" id="MobiDB-lite"/>
    </source>
</evidence>
<evidence type="ECO:0000256" key="2">
    <source>
        <dbReference type="SAM" id="Phobius"/>
    </source>
</evidence>
<feature type="region of interest" description="Disordered" evidence="1">
    <location>
        <begin position="38"/>
        <end position="110"/>
    </location>
</feature>
<dbReference type="AlphaFoldDB" id="A0A8K0KTG4"/>
<keyword evidence="2" id="KW-0812">Transmembrane</keyword>
<sequence length="417" mass="42516">MKQRSQIRLLLACLLVLCLSSFASAQLPNLSQISDANESQAQTTTGGNNNNQNTNTRGGSTASQTGNNNNNNNNQPTQTASGTRSGSASASASATSASATGPTTNLFPTGVVTTTSGGSAIAPSAINRLSGAPTLQGVGIPTMVVPFTANAPFMQKSSLPEGTVFIAVGAVLAFLGFCVIAWRALVAWSINRSVKRAAMASIMASETKNPGGWASNPFKPAGGFYHQAPGGSTLDLNDKSDRHTNRASRNPIPPSNGSGLFFSPTASNATTNIPMTGLAPASNRSSTFLPAGYYASPSSQLGSGNSQITIGGTGQGSPSLQARRTSLNRPMSNMQLAPPSREGQRTSIARPNSNVGYSGHLNPQASASASSLQVGTGHGEDLPGSRAPSAYLEDLFESHGNPAIGGQGQGQQGHGGR</sequence>
<feature type="transmembrane region" description="Helical" evidence="2">
    <location>
        <begin position="164"/>
        <end position="186"/>
    </location>
</feature>
<dbReference type="EMBL" id="JAESVG020000010">
    <property type="protein sequence ID" value="KAG8622985.1"/>
    <property type="molecule type" value="Genomic_DNA"/>
</dbReference>
<organism evidence="4 5">
    <name type="scientific">Elsinoe batatas</name>
    <dbReference type="NCBI Taxonomy" id="2601811"/>
    <lineage>
        <taxon>Eukaryota</taxon>
        <taxon>Fungi</taxon>
        <taxon>Dikarya</taxon>
        <taxon>Ascomycota</taxon>
        <taxon>Pezizomycotina</taxon>
        <taxon>Dothideomycetes</taxon>
        <taxon>Dothideomycetidae</taxon>
        <taxon>Myriangiales</taxon>
        <taxon>Elsinoaceae</taxon>
        <taxon>Elsinoe</taxon>
    </lineage>
</organism>
<name>A0A8K0KTG4_9PEZI</name>
<dbReference type="PANTHER" id="PTHR36089:SF1">
    <property type="entry name" value="CHITIN SYNTHASE 3 COMPLEX PROTEIN CSI2-RELATED"/>
    <property type="match status" value="1"/>
</dbReference>
<keyword evidence="3" id="KW-0732">Signal</keyword>
<feature type="region of interest" description="Disordered" evidence="1">
    <location>
        <begin position="229"/>
        <end position="265"/>
    </location>
</feature>
<evidence type="ECO:0000313" key="5">
    <source>
        <dbReference type="Proteomes" id="UP000809789"/>
    </source>
</evidence>
<dbReference type="InterPro" id="IPR051009">
    <property type="entry name" value="PRM"/>
</dbReference>
<keyword evidence="5" id="KW-1185">Reference proteome</keyword>
<reference evidence="4" key="1">
    <citation type="submission" date="2021-07" db="EMBL/GenBank/DDBJ databases">
        <title>Elsinoe batatas strain:CRI-CJ2 Genome sequencing and assembly.</title>
        <authorList>
            <person name="Huang L."/>
        </authorList>
    </citation>
    <scope>NUCLEOTIDE SEQUENCE</scope>
    <source>
        <strain evidence="4">CRI-CJ2</strain>
    </source>
</reference>
<dbReference type="OrthoDB" id="4065319at2759"/>
<feature type="compositionally biased region" description="Polar residues" evidence="1">
    <location>
        <begin position="298"/>
        <end position="335"/>
    </location>
</feature>
<dbReference type="Proteomes" id="UP000809789">
    <property type="component" value="Unassembled WGS sequence"/>
</dbReference>
<accession>A0A8K0KTG4</accession>
<feature type="signal peptide" evidence="3">
    <location>
        <begin position="1"/>
        <end position="25"/>
    </location>
</feature>
<proteinExistence type="predicted"/>
<protein>
    <submittedName>
        <fullName evidence="4">Uncharacterized protein</fullName>
    </submittedName>
</protein>
<evidence type="ECO:0000313" key="4">
    <source>
        <dbReference type="EMBL" id="KAG8622985.1"/>
    </source>
</evidence>
<feature type="compositionally biased region" description="Low complexity" evidence="1">
    <location>
        <begin position="43"/>
        <end position="110"/>
    </location>
</feature>
<dbReference type="GO" id="GO:0000324">
    <property type="term" value="C:fungal-type vacuole"/>
    <property type="evidence" value="ECO:0007669"/>
    <property type="project" value="TreeGrafter"/>
</dbReference>
<feature type="region of interest" description="Disordered" evidence="1">
    <location>
        <begin position="298"/>
        <end position="417"/>
    </location>
</feature>
<comment type="caution">
    <text evidence="4">The sequence shown here is derived from an EMBL/GenBank/DDBJ whole genome shotgun (WGS) entry which is preliminary data.</text>
</comment>
<evidence type="ECO:0000256" key="3">
    <source>
        <dbReference type="SAM" id="SignalP"/>
    </source>
</evidence>